<evidence type="ECO:0000256" key="3">
    <source>
        <dbReference type="ARBA" id="ARBA00022598"/>
    </source>
</evidence>
<dbReference type="Pfam" id="PF00152">
    <property type="entry name" value="tRNA-synt_2"/>
    <property type="match status" value="1"/>
</dbReference>
<evidence type="ECO:0000256" key="1">
    <source>
        <dbReference type="ARBA" id="ARBA00006303"/>
    </source>
</evidence>
<dbReference type="Gene3D" id="3.30.1360.30">
    <property type="entry name" value="GAD-like domain"/>
    <property type="match status" value="1"/>
</dbReference>
<feature type="binding site" evidence="8">
    <location>
        <position position="219"/>
    </location>
    <ligand>
        <name>ATP</name>
        <dbReference type="ChEBI" id="CHEBI:30616"/>
    </ligand>
</feature>
<feature type="binding site" evidence="8">
    <location>
        <position position="210"/>
    </location>
    <ligand>
        <name>L-aspartate</name>
        <dbReference type="ChEBI" id="CHEBI:29991"/>
    </ligand>
</feature>
<comment type="catalytic activity">
    <reaction evidence="8">
        <text>tRNA(Asp) + L-aspartate + ATP = L-aspartyl-tRNA(Asp) + AMP + diphosphate</text>
        <dbReference type="Rhea" id="RHEA:19649"/>
        <dbReference type="Rhea" id="RHEA-COMP:9660"/>
        <dbReference type="Rhea" id="RHEA-COMP:9678"/>
        <dbReference type="ChEBI" id="CHEBI:29991"/>
        <dbReference type="ChEBI" id="CHEBI:30616"/>
        <dbReference type="ChEBI" id="CHEBI:33019"/>
        <dbReference type="ChEBI" id="CHEBI:78442"/>
        <dbReference type="ChEBI" id="CHEBI:78516"/>
        <dbReference type="ChEBI" id="CHEBI:456215"/>
        <dbReference type="EC" id="6.1.1.12"/>
    </reaction>
</comment>
<feature type="binding site" evidence="8">
    <location>
        <position position="165"/>
    </location>
    <ligand>
        <name>L-aspartate</name>
        <dbReference type="ChEBI" id="CHEBI:29991"/>
    </ligand>
</feature>
<dbReference type="AlphaFoldDB" id="A0A858U6X2"/>
<comment type="subunit">
    <text evidence="2 8">Homodimer.</text>
</comment>
<dbReference type="InterPro" id="IPR004115">
    <property type="entry name" value="GAD-like_sf"/>
</dbReference>
<feature type="binding site" evidence="8">
    <location>
        <position position="465"/>
    </location>
    <ligand>
        <name>L-aspartate</name>
        <dbReference type="ChEBI" id="CHEBI:29991"/>
    </ligand>
</feature>
<dbReference type="Gene3D" id="3.30.930.10">
    <property type="entry name" value="Bira Bifunctional Protein, Domain 2"/>
    <property type="match status" value="1"/>
</dbReference>
<dbReference type="HAMAP" id="MF_00044">
    <property type="entry name" value="Asp_tRNA_synth_type1"/>
    <property type="match status" value="1"/>
</dbReference>
<dbReference type="CDD" id="cd00777">
    <property type="entry name" value="AspRS_core"/>
    <property type="match status" value="1"/>
</dbReference>
<comment type="similarity">
    <text evidence="1 8">Belongs to the class-II aminoacyl-tRNA synthetase family. Type 1 subfamily.</text>
</comment>
<dbReference type="InterPro" id="IPR004524">
    <property type="entry name" value="Asp-tRNA-ligase_1"/>
</dbReference>
<dbReference type="PANTHER" id="PTHR22594">
    <property type="entry name" value="ASPARTYL/LYSYL-TRNA SYNTHETASE"/>
    <property type="match status" value="1"/>
</dbReference>
<keyword evidence="5 8" id="KW-0067">ATP-binding</keyword>
<evidence type="ECO:0000256" key="6">
    <source>
        <dbReference type="ARBA" id="ARBA00022917"/>
    </source>
</evidence>
<feature type="region of interest" description="Aspartate" evidence="8">
    <location>
        <begin position="188"/>
        <end position="191"/>
    </location>
</feature>
<organism evidence="10 11">
    <name type="scientific">Mycoplasma phocoenae</name>
    <dbReference type="NCBI Taxonomy" id="754517"/>
    <lineage>
        <taxon>Bacteria</taxon>
        <taxon>Bacillati</taxon>
        <taxon>Mycoplasmatota</taxon>
        <taxon>Mollicutes</taxon>
        <taxon>Mycoplasmataceae</taxon>
        <taxon>Mycoplasma</taxon>
    </lineage>
</organism>
<evidence type="ECO:0000256" key="5">
    <source>
        <dbReference type="ARBA" id="ARBA00022840"/>
    </source>
</evidence>
<gene>
    <name evidence="8 10" type="primary">aspS</name>
    <name evidence="10" type="ORF">HGG69_01630</name>
</gene>
<feature type="domain" description="Aminoacyl-transfer RNA synthetases class-II family profile" evidence="9">
    <location>
        <begin position="134"/>
        <end position="531"/>
    </location>
</feature>
<dbReference type="SUPFAM" id="SSF55681">
    <property type="entry name" value="Class II aaRS and biotin synthetases"/>
    <property type="match status" value="1"/>
</dbReference>
<dbReference type="EMBL" id="CP051481">
    <property type="protein sequence ID" value="QJG67015.1"/>
    <property type="molecule type" value="Genomic_DNA"/>
</dbReference>
<dbReference type="Proteomes" id="UP000501060">
    <property type="component" value="Chromosome"/>
</dbReference>
<evidence type="ECO:0000313" key="11">
    <source>
        <dbReference type="Proteomes" id="UP000501060"/>
    </source>
</evidence>
<dbReference type="InterPro" id="IPR006195">
    <property type="entry name" value="aa-tRNA-synth_II"/>
</dbReference>
<evidence type="ECO:0000256" key="2">
    <source>
        <dbReference type="ARBA" id="ARBA00011738"/>
    </source>
</evidence>
<dbReference type="InterPro" id="IPR045864">
    <property type="entry name" value="aa-tRNA-synth_II/BPL/LPL"/>
</dbReference>
<feature type="binding site" evidence="8">
    <location>
        <position position="423"/>
    </location>
    <ligand>
        <name>L-aspartate</name>
        <dbReference type="ChEBI" id="CHEBI:29991"/>
    </ligand>
</feature>
<evidence type="ECO:0000259" key="9">
    <source>
        <dbReference type="PROSITE" id="PS50862"/>
    </source>
</evidence>
<evidence type="ECO:0000313" key="10">
    <source>
        <dbReference type="EMBL" id="QJG67015.1"/>
    </source>
</evidence>
<feature type="binding site" evidence="8">
    <location>
        <begin position="210"/>
        <end position="212"/>
    </location>
    <ligand>
        <name>ATP</name>
        <dbReference type="ChEBI" id="CHEBI:30616"/>
    </ligand>
</feature>
<dbReference type="KEGG" id="mphe:HGG69_01630"/>
<comment type="subcellular location">
    <subcellularLocation>
        <location evidence="8">Cytoplasm</location>
    </subcellularLocation>
</comment>
<sequence>MKKYFNTDITIEHVNEEVTLYGWIANKRKFKKQHFIDLRDRSGLIQVILFDVTDPKLTKESSIKVTGIVKERLEYNTELKTGQIEIHVTDYEVLNSASQLPFEIMKEDSANEDLRLEYRFLDLRSEKMQYNIALRHKVNMETRKFFDKNGFLEIETPILCKSTPEGARDFLVPTRRNGKFFALPQSPQLYKQLLMASGYEKYFQIARVFRDEDLRKDRQPEFTQIDFEMSFADREDLFALVENYYKHIWNSLGMELKTPFPRMGFFESMDKYGNDKPDTRFENLLTNVKVFDQSIHTHKSIAFENIELISKKDILFELGFKNNAENMTVVEFENSKMKSKVFKGIQLTDEYINEIIAAQKLISGSIIISLGEYDNVVKSLGALRTFIAEEYALTNPNQFNFVWIVDWPMFEYNKETNEYEPAHHAFTRPDLETLKYIETNEYDKVRACSYDIVLNGFELGSGSVRNHDAEMQQKIFEYLKMSPKEYNDKFGFFLNAFKYGLPPHLGMAFGLERILMIISNSKSIRDVIAFPKNAKGLDLLSKSPSNVTEFQLDEYGLKLK</sequence>
<dbReference type="InterPro" id="IPR004364">
    <property type="entry name" value="Aa-tRNA-synt_II"/>
</dbReference>
<accession>A0A858U6X2</accession>
<proteinExistence type="inferred from homology"/>
<evidence type="ECO:0000256" key="8">
    <source>
        <dbReference type="HAMAP-Rule" id="MF_00044"/>
    </source>
</evidence>
<dbReference type="GO" id="GO:0005737">
    <property type="term" value="C:cytoplasm"/>
    <property type="evidence" value="ECO:0007669"/>
    <property type="project" value="UniProtKB-SubCell"/>
</dbReference>
<dbReference type="InterPro" id="IPR002312">
    <property type="entry name" value="Asp/Asn-tRNA-synth_IIb"/>
</dbReference>
<name>A0A858U6X2_9MOLU</name>
<dbReference type="InterPro" id="IPR047089">
    <property type="entry name" value="Asp-tRNA-ligase_1_N"/>
</dbReference>
<comment type="function">
    <text evidence="8">Catalyzes the attachment of L-aspartate to tRNA(Asp) in a two-step reaction: L-aspartate is first activated by ATP to form Asp-AMP and then transferred to the acceptor end of tRNA(Asp).</text>
</comment>
<dbReference type="InterPro" id="IPR012340">
    <property type="entry name" value="NA-bd_OB-fold"/>
</dbReference>
<dbReference type="Pfam" id="PF01336">
    <property type="entry name" value="tRNA_anti-codon"/>
    <property type="match status" value="1"/>
</dbReference>
<dbReference type="GO" id="GO:0004815">
    <property type="term" value="F:aspartate-tRNA ligase activity"/>
    <property type="evidence" value="ECO:0007669"/>
    <property type="project" value="UniProtKB-UniRule"/>
</dbReference>
<dbReference type="PRINTS" id="PR01042">
    <property type="entry name" value="TRNASYNTHASP"/>
</dbReference>
<dbReference type="GO" id="GO:0005524">
    <property type="term" value="F:ATP binding"/>
    <property type="evidence" value="ECO:0007669"/>
    <property type="project" value="UniProtKB-UniRule"/>
</dbReference>
<protein>
    <recommendedName>
        <fullName evidence="8">Aspartate--tRNA ligase</fullName>
        <ecNumber evidence="8">6.1.1.12</ecNumber>
    </recommendedName>
    <alternativeName>
        <fullName evidence="8">Aspartyl-tRNA synthetase</fullName>
        <shortName evidence="8">AspRS</shortName>
    </alternativeName>
</protein>
<keyword evidence="7 8" id="KW-0030">Aminoacyl-tRNA synthetase</keyword>
<reference evidence="10 11" key="1">
    <citation type="submission" date="2020-04" db="EMBL/GenBank/DDBJ databases">
        <title>Novel Mycoplasma species detected in Phocoena phocoena (harbor porpoise) from the USA.</title>
        <authorList>
            <person name="Volokhov D.V."/>
        </authorList>
    </citation>
    <scope>NUCLEOTIDE SEQUENCE [LARGE SCALE GENOMIC DNA]</scope>
    <source>
        <strain evidence="10 11">Phocoena C-264-GEN</strain>
    </source>
</reference>
<dbReference type="InterPro" id="IPR047090">
    <property type="entry name" value="AspRS_core"/>
</dbReference>
<dbReference type="GO" id="GO:0006422">
    <property type="term" value="P:aspartyl-tRNA aminoacylation"/>
    <property type="evidence" value="ECO:0007669"/>
    <property type="project" value="UniProtKB-UniRule"/>
</dbReference>
<dbReference type="PANTHER" id="PTHR22594:SF5">
    <property type="entry name" value="ASPARTATE--TRNA LIGASE, MITOCHONDRIAL"/>
    <property type="match status" value="1"/>
</dbReference>
<keyword evidence="6 8" id="KW-0648">Protein biosynthesis</keyword>
<dbReference type="InterPro" id="IPR004365">
    <property type="entry name" value="NA-bd_OB_tRNA"/>
</dbReference>
<keyword evidence="8" id="KW-0963">Cytoplasm</keyword>
<evidence type="ECO:0000256" key="4">
    <source>
        <dbReference type="ARBA" id="ARBA00022741"/>
    </source>
</evidence>
<keyword evidence="4 8" id="KW-0547">Nucleotide-binding</keyword>
<dbReference type="Gene3D" id="2.40.50.140">
    <property type="entry name" value="Nucleic acid-binding proteins"/>
    <property type="match status" value="1"/>
</dbReference>
<dbReference type="EC" id="6.1.1.12" evidence="8"/>
<feature type="binding site" evidence="8">
    <location>
        <begin position="510"/>
        <end position="513"/>
    </location>
    <ligand>
        <name>ATP</name>
        <dbReference type="ChEBI" id="CHEBI:30616"/>
    </ligand>
</feature>
<evidence type="ECO:0000256" key="7">
    <source>
        <dbReference type="ARBA" id="ARBA00023146"/>
    </source>
</evidence>
<dbReference type="RefSeq" id="WP_169605066.1">
    <property type="nucleotide sequence ID" value="NZ_CP051481.1"/>
</dbReference>
<dbReference type="SUPFAM" id="SSF50249">
    <property type="entry name" value="Nucleic acid-binding proteins"/>
    <property type="match status" value="1"/>
</dbReference>
<keyword evidence="3 8" id="KW-0436">Ligase</keyword>
<dbReference type="CDD" id="cd04317">
    <property type="entry name" value="EcAspRS_like_N"/>
    <property type="match status" value="1"/>
</dbReference>
<dbReference type="GO" id="GO:0003676">
    <property type="term" value="F:nucleic acid binding"/>
    <property type="evidence" value="ECO:0007669"/>
    <property type="project" value="InterPro"/>
</dbReference>
<feature type="binding site" evidence="8">
    <location>
        <position position="458"/>
    </location>
    <ligand>
        <name>ATP</name>
        <dbReference type="ChEBI" id="CHEBI:30616"/>
    </ligand>
</feature>
<dbReference type="PROSITE" id="PS50862">
    <property type="entry name" value="AA_TRNA_LIGASE_II"/>
    <property type="match status" value="1"/>
</dbReference>
<comment type="caution">
    <text evidence="8">Lacks conserved residue(s) required for the propagation of feature annotation.</text>
</comment>
<keyword evidence="11" id="KW-1185">Reference proteome</keyword>
<dbReference type="NCBIfam" id="NF001750">
    <property type="entry name" value="PRK00476.1"/>
    <property type="match status" value="1"/>
</dbReference>
<dbReference type="NCBIfam" id="TIGR00459">
    <property type="entry name" value="aspS_bact"/>
    <property type="match status" value="1"/>
</dbReference>